<organism evidence="2 3">
    <name type="scientific">Aeromonas veronii</name>
    <dbReference type="NCBI Taxonomy" id="654"/>
    <lineage>
        <taxon>Bacteria</taxon>
        <taxon>Pseudomonadati</taxon>
        <taxon>Pseudomonadota</taxon>
        <taxon>Gammaproteobacteria</taxon>
        <taxon>Aeromonadales</taxon>
        <taxon>Aeromonadaceae</taxon>
        <taxon>Aeromonas</taxon>
    </lineage>
</organism>
<accession>A0A6S5C9K5</accession>
<dbReference type="Gene3D" id="1.25.40.10">
    <property type="entry name" value="Tetratricopeptide repeat domain"/>
    <property type="match status" value="1"/>
</dbReference>
<sequence length="97" mass="10632">MKKGILALLVVAACWGPTLQANDWKNAPISEVQKAAEQGDADAQQILVSMYSLGKGVPQDYKQAVAWSRKAAEQGHVLAQYELMYRTLSGKRINNTV</sequence>
<gene>
    <name evidence="2" type="ORF">WP3W19E03_33270</name>
</gene>
<evidence type="ECO:0000313" key="3">
    <source>
        <dbReference type="Proteomes" id="UP000515442"/>
    </source>
</evidence>
<protein>
    <recommendedName>
        <fullName evidence="4">Sel1 repeat family protein</fullName>
    </recommendedName>
</protein>
<dbReference type="Proteomes" id="UP000515442">
    <property type="component" value="Chromosome"/>
</dbReference>
<reference evidence="2 3" key="1">
    <citation type="submission" date="2019-12" db="EMBL/GenBank/DDBJ databases">
        <title>complete genome sequences of Aeromonas veronii str. WP3-W19-ESBL-03 isolated from wastewater treatment plant effluent.</title>
        <authorList>
            <person name="Sekizuka T."/>
            <person name="Itokawa K."/>
            <person name="Yatsu K."/>
            <person name="Inamine Y."/>
            <person name="Kuroda M."/>
        </authorList>
    </citation>
    <scope>NUCLEOTIDE SEQUENCE [LARGE SCALE GENOMIC DNA]</scope>
    <source>
        <strain evidence="2 3">WP3-W19-ESBL-03</strain>
    </source>
</reference>
<dbReference type="PANTHER" id="PTHR11102:SF160">
    <property type="entry name" value="ERAD-ASSOCIATED E3 UBIQUITIN-PROTEIN LIGASE COMPONENT HRD3"/>
    <property type="match status" value="1"/>
</dbReference>
<dbReference type="AlphaFoldDB" id="A0A6S5C9K5"/>
<feature type="chain" id="PRO_5027783843" description="Sel1 repeat family protein" evidence="1">
    <location>
        <begin position="22"/>
        <end position="97"/>
    </location>
</feature>
<feature type="signal peptide" evidence="1">
    <location>
        <begin position="1"/>
        <end position="21"/>
    </location>
</feature>
<dbReference type="SMART" id="SM00671">
    <property type="entry name" value="SEL1"/>
    <property type="match status" value="1"/>
</dbReference>
<dbReference type="InterPro" id="IPR050767">
    <property type="entry name" value="Sel1_AlgK"/>
</dbReference>
<name>A0A6S5C9K5_AERVE</name>
<dbReference type="Pfam" id="PF08238">
    <property type="entry name" value="Sel1"/>
    <property type="match status" value="2"/>
</dbReference>
<dbReference type="SUPFAM" id="SSF81901">
    <property type="entry name" value="HCP-like"/>
    <property type="match status" value="1"/>
</dbReference>
<evidence type="ECO:0000256" key="1">
    <source>
        <dbReference type="SAM" id="SignalP"/>
    </source>
</evidence>
<dbReference type="InterPro" id="IPR011990">
    <property type="entry name" value="TPR-like_helical_dom_sf"/>
</dbReference>
<evidence type="ECO:0000313" key="2">
    <source>
        <dbReference type="EMBL" id="BBR40802.1"/>
    </source>
</evidence>
<dbReference type="RefSeq" id="WP_182938052.1">
    <property type="nucleotide sequence ID" value="NZ_AP022038.1"/>
</dbReference>
<keyword evidence="1" id="KW-0732">Signal</keyword>
<evidence type="ECO:0008006" key="4">
    <source>
        <dbReference type="Google" id="ProtNLM"/>
    </source>
</evidence>
<dbReference type="EMBL" id="AP022038">
    <property type="protein sequence ID" value="BBR40802.1"/>
    <property type="molecule type" value="Genomic_DNA"/>
</dbReference>
<proteinExistence type="predicted"/>
<dbReference type="InterPro" id="IPR006597">
    <property type="entry name" value="Sel1-like"/>
</dbReference>
<dbReference type="PANTHER" id="PTHR11102">
    <property type="entry name" value="SEL-1-LIKE PROTEIN"/>
    <property type="match status" value="1"/>
</dbReference>